<feature type="transmembrane region" description="Helical" evidence="2">
    <location>
        <begin position="454"/>
        <end position="472"/>
    </location>
</feature>
<evidence type="ECO:0000259" key="3">
    <source>
        <dbReference type="Pfam" id="PF04024"/>
    </source>
</evidence>
<feature type="region of interest" description="Disordered" evidence="1">
    <location>
        <begin position="1"/>
        <end position="33"/>
    </location>
</feature>
<accession>A0A9W6HAX4</accession>
<keyword evidence="2" id="KW-1133">Transmembrane helix</keyword>
<keyword evidence="5" id="KW-1185">Reference proteome</keyword>
<feature type="compositionally biased region" description="Pro residues" evidence="1">
    <location>
        <begin position="7"/>
        <end position="18"/>
    </location>
</feature>
<protein>
    <recommendedName>
        <fullName evidence="3">Phage shock protein PspC N-terminal domain-containing protein</fullName>
    </recommendedName>
</protein>
<gene>
    <name evidence="4" type="ORF">GCM10017584_22870</name>
</gene>
<feature type="transmembrane region" description="Helical" evidence="2">
    <location>
        <begin position="158"/>
        <end position="180"/>
    </location>
</feature>
<comment type="caution">
    <text evidence="4">The sequence shown here is derived from an EMBL/GenBank/DDBJ whole genome shotgun (WGS) entry which is preliminary data.</text>
</comment>
<dbReference type="RefSeq" id="WP_271177366.1">
    <property type="nucleotide sequence ID" value="NZ_BAAAJO010000008.1"/>
</dbReference>
<dbReference type="Proteomes" id="UP001142372">
    <property type="component" value="Unassembled WGS sequence"/>
</dbReference>
<reference evidence="4" key="2">
    <citation type="submission" date="2023-01" db="EMBL/GenBank/DDBJ databases">
        <authorList>
            <person name="Sun Q."/>
            <person name="Evtushenko L."/>
        </authorList>
    </citation>
    <scope>NUCLEOTIDE SEQUENCE</scope>
    <source>
        <strain evidence="4">VKM Ac-1401</strain>
    </source>
</reference>
<feature type="region of interest" description="Disordered" evidence="1">
    <location>
        <begin position="275"/>
        <end position="334"/>
    </location>
</feature>
<feature type="transmembrane region" description="Helical" evidence="2">
    <location>
        <begin position="76"/>
        <end position="103"/>
    </location>
</feature>
<keyword evidence="2" id="KW-0472">Membrane</keyword>
<proteinExistence type="predicted"/>
<dbReference type="AlphaFoldDB" id="A0A9W6HAX4"/>
<dbReference type="InterPro" id="IPR007168">
    <property type="entry name" value="Phageshock_PspC_N"/>
</dbReference>
<name>A0A9W6HAX4_9MICO</name>
<dbReference type="EMBL" id="BSEN01000010">
    <property type="protein sequence ID" value="GLJ76713.1"/>
    <property type="molecule type" value="Genomic_DNA"/>
</dbReference>
<feature type="transmembrane region" description="Helical" evidence="2">
    <location>
        <begin position="428"/>
        <end position="447"/>
    </location>
</feature>
<evidence type="ECO:0000313" key="4">
    <source>
        <dbReference type="EMBL" id="GLJ76713.1"/>
    </source>
</evidence>
<feature type="domain" description="Phage shock protein PspC N-terminal" evidence="3">
    <location>
        <begin position="55"/>
        <end position="105"/>
    </location>
</feature>
<reference evidence="4" key="1">
    <citation type="journal article" date="2014" name="Int. J. Syst. Evol. Microbiol.">
        <title>Complete genome sequence of Corynebacterium casei LMG S-19264T (=DSM 44701T), isolated from a smear-ripened cheese.</title>
        <authorList>
            <consortium name="US DOE Joint Genome Institute (JGI-PGF)"/>
            <person name="Walter F."/>
            <person name="Albersmeier A."/>
            <person name="Kalinowski J."/>
            <person name="Ruckert C."/>
        </authorList>
    </citation>
    <scope>NUCLEOTIDE SEQUENCE</scope>
    <source>
        <strain evidence="4">VKM Ac-1401</strain>
    </source>
</reference>
<feature type="region of interest" description="Disordered" evidence="1">
    <location>
        <begin position="190"/>
        <end position="238"/>
    </location>
</feature>
<organism evidence="4 5">
    <name type="scientific">Leifsonia poae</name>
    <dbReference type="NCBI Taxonomy" id="110933"/>
    <lineage>
        <taxon>Bacteria</taxon>
        <taxon>Bacillati</taxon>
        <taxon>Actinomycetota</taxon>
        <taxon>Actinomycetes</taxon>
        <taxon>Micrococcales</taxon>
        <taxon>Microbacteriaceae</taxon>
        <taxon>Leifsonia</taxon>
    </lineage>
</organism>
<feature type="transmembrane region" description="Helical" evidence="2">
    <location>
        <begin position="393"/>
        <end position="416"/>
    </location>
</feature>
<keyword evidence="2" id="KW-0812">Transmembrane</keyword>
<evidence type="ECO:0000313" key="5">
    <source>
        <dbReference type="Proteomes" id="UP001142372"/>
    </source>
</evidence>
<evidence type="ECO:0000256" key="2">
    <source>
        <dbReference type="SAM" id="Phobius"/>
    </source>
</evidence>
<dbReference type="Pfam" id="PF04024">
    <property type="entry name" value="PspC"/>
    <property type="match status" value="1"/>
</dbReference>
<feature type="transmembrane region" description="Helical" evidence="2">
    <location>
        <begin position="124"/>
        <end position="146"/>
    </location>
</feature>
<evidence type="ECO:0000256" key="1">
    <source>
        <dbReference type="SAM" id="MobiDB-lite"/>
    </source>
</evidence>
<sequence>MSQHESTPPPPPPPPGSPSSPYGGGPSSPYGGSQTGLAGRGTRFFDWMRGLGVTRSDGWLGGVCAGLAYRLGIDPLIVRGIVVVAAILGAPVLLVYAAAWALLPDRENRIHLQRLFDGDFQPAIVGIGILALLSLLPLPQGVWWFGAHPWGEPGWGDVVWRVLWTLIVIALVVGLIVLAARNDWGRAGTTGRGTAPFGQPGAAPSGAPAGPASTAGGTSATGEATAPSGATGPDSTGRGAAAAAAAAATSAAAAVAAGSAAMAAGTAAAATIPTRSTGNATAETGDEGSTGDLASDSATPETPGTPDTPRLDTSAEPQQPPAPTTDASAQDVADWQARQAAWRAEHAQWKERLNADMRAVKAQRSAELRAQSTAMQADAAARRRAYRAANPRVGAAVGWVAIGVALIGAALTSALWTSLTGLPGYELTAALAVATLVLGLTSLIAGLAKRRSGFLTFLGILLAVITLVSAFIPRDRELIFDGAYVSPRSDASYSQVYGQTTIELGASLGKAFHADTPVVDLVKVSGMTTVQIAPGITAQVMGDLHGSALYAYDSAGDLEMHACTPVGGGHCIANYTVGDDDIPDVIVRVDQAGEVTMQQTEGDGQ</sequence>